<dbReference type="Proteomes" id="UP000886934">
    <property type="component" value="Unassembled WGS sequence"/>
</dbReference>
<accession>A0AA37CYI1</accession>
<reference evidence="3" key="1">
    <citation type="submission" date="2021-07" db="EMBL/GenBank/DDBJ databases">
        <title>Draft genome sequence of carbapenem-resistant Aeromonas spp. in Japan.</title>
        <authorList>
            <person name="Maehana S."/>
            <person name="Suzuki M."/>
            <person name="Kitasato H."/>
        </authorList>
    </citation>
    <scope>NUCLEOTIDE SEQUENCE</scope>
    <source>
        <strain evidence="2">KAM343</strain>
        <strain evidence="3">KAM351</strain>
    </source>
</reference>
<comment type="caution">
    <text evidence="3">The sequence shown here is derived from an EMBL/GenBank/DDBJ whole genome shotgun (WGS) entry which is preliminary data.</text>
</comment>
<gene>
    <name evidence="2" type="ORF">KAM343_37520</name>
    <name evidence="3" type="ORF">KAM351_30210</name>
</gene>
<evidence type="ECO:0000313" key="3">
    <source>
        <dbReference type="EMBL" id="GJA64410.1"/>
    </source>
</evidence>
<evidence type="ECO:0000256" key="1">
    <source>
        <dbReference type="SAM" id="MobiDB-lite"/>
    </source>
</evidence>
<evidence type="ECO:0000313" key="2">
    <source>
        <dbReference type="EMBL" id="GJA42956.1"/>
    </source>
</evidence>
<dbReference type="AlphaFoldDB" id="A0AA37CYI1"/>
<dbReference type="Proteomes" id="UP000886939">
    <property type="component" value="Unassembled WGS sequence"/>
</dbReference>
<name>A0AA37CYI1_AERCA</name>
<sequence length="112" mass="12100">MALFTKWYRAEAAVVFPPSAPEPMSLPDGGSQQGLGGDNFLRSDGRHCPFGYCPSPWRNILLSLLASSQQPRRRRGRVGAQFRPGADMPPADGCIQGAAARLVRGANNMICK</sequence>
<protein>
    <submittedName>
        <fullName evidence="3">Uncharacterized protein</fullName>
    </submittedName>
</protein>
<evidence type="ECO:0000313" key="4">
    <source>
        <dbReference type="Proteomes" id="UP000886934"/>
    </source>
</evidence>
<dbReference type="EMBL" id="BPNI01000113">
    <property type="protein sequence ID" value="GJA42956.1"/>
    <property type="molecule type" value="Genomic_DNA"/>
</dbReference>
<dbReference type="EMBL" id="BPNN01000049">
    <property type="protein sequence ID" value="GJA64410.1"/>
    <property type="molecule type" value="Genomic_DNA"/>
</dbReference>
<feature type="region of interest" description="Disordered" evidence="1">
    <location>
        <begin position="18"/>
        <end position="38"/>
    </location>
</feature>
<organism evidence="3 4">
    <name type="scientific">Aeromonas caviae</name>
    <name type="common">Aeromonas punctata</name>
    <dbReference type="NCBI Taxonomy" id="648"/>
    <lineage>
        <taxon>Bacteria</taxon>
        <taxon>Pseudomonadati</taxon>
        <taxon>Pseudomonadota</taxon>
        <taxon>Gammaproteobacteria</taxon>
        <taxon>Aeromonadales</taxon>
        <taxon>Aeromonadaceae</taxon>
        <taxon>Aeromonas</taxon>
    </lineage>
</organism>
<proteinExistence type="predicted"/>